<dbReference type="InterPro" id="IPR007492">
    <property type="entry name" value="LytTR_DNA-bd_dom"/>
</dbReference>
<dbReference type="Gene3D" id="3.40.50.2300">
    <property type="match status" value="1"/>
</dbReference>
<dbReference type="PROSITE" id="PS50930">
    <property type="entry name" value="HTH_LYTTR"/>
    <property type="match status" value="1"/>
</dbReference>
<evidence type="ECO:0000259" key="5">
    <source>
        <dbReference type="PROSITE" id="PS50930"/>
    </source>
</evidence>
<gene>
    <name evidence="6" type="ORF">KTH90_09335</name>
</gene>
<dbReference type="InterPro" id="IPR001789">
    <property type="entry name" value="Sig_transdc_resp-reg_receiver"/>
</dbReference>
<keyword evidence="6" id="KW-0238">DNA-binding</keyword>
<comment type="caution">
    <text evidence="6">The sequence shown here is derived from an EMBL/GenBank/DDBJ whole genome shotgun (WGS) entry which is preliminary data.</text>
</comment>
<sequence>MINMAIVDDDNGYLDKLKEISEKYFTSHFVEYKLSTFTKGCNLVYELQEGKKFQVYLLDIDLSDREMNGLDLAKVIRANKNGDSYVIFITNYTDYAVDGYELDIFRYILKDQMEEKLPQALEEIGKRMNIQSGEYYIIDKGGIREKVFYKEILYIYKEKKNAVFVTDDGISTVRSSLNRVMDELHHDGFVYINKGIIINISRIQRMKGLEIMLDNKEQLYASRTHIQDVKLLVSAFWRKYM</sequence>
<dbReference type="SUPFAM" id="SSF52172">
    <property type="entry name" value="CheY-like"/>
    <property type="match status" value="1"/>
</dbReference>
<dbReference type="Pfam" id="PF00072">
    <property type="entry name" value="Response_reg"/>
    <property type="match status" value="1"/>
</dbReference>
<name>A0ABS6K6V4_9FIRM</name>
<dbReference type="PROSITE" id="PS50110">
    <property type="entry name" value="RESPONSE_REGULATORY"/>
    <property type="match status" value="1"/>
</dbReference>
<feature type="modified residue" description="4-aspartylphosphate" evidence="3">
    <location>
        <position position="59"/>
    </location>
</feature>
<dbReference type="PANTHER" id="PTHR37299:SF1">
    <property type="entry name" value="STAGE 0 SPORULATION PROTEIN A HOMOLOG"/>
    <property type="match status" value="1"/>
</dbReference>
<keyword evidence="3" id="KW-0597">Phosphoprotein</keyword>
<evidence type="ECO:0000256" key="2">
    <source>
        <dbReference type="ARBA" id="ARBA00024867"/>
    </source>
</evidence>
<dbReference type="SMART" id="SM00850">
    <property type="entry name" value="LytTR"/>
    <property type="match status" value="1"/>
</dbReference>
<evidence type="ECO:0000259" key="4">
    <source>
        <dbReference type="PROSITE" id="PS50110"/>
    </source>
</evidence>
<comment type="function">
    <text evidence="2">May play the central regulatory role in sporulation. It may be an element of the effector pathway responsible for the activation of sporulation genes in response to nutritional stress. Spo0A may act in concert with spo0H (a sigma factor) to control the expression of some genes that are critical to the sporulation process.</text>
</comment>
<proteinExistence type="predicted"/>
<evidence type="ECO:0000313" key="7">
    <source>
        <dbReference type="Proteomes" id="UP001314681"/>
    </source>
</evidence>
<evidence type="ECO:0000256" key="3">
    <source>
        <dbReference type="PROSITE-ProRule" id="PRU00169"/>
    </source>
</evidence>
<evidence type="ECO:0000313" key="6">
    <source>
        <dbReference type="EMBL" id="MBU9726217.1"/>
    </source>
</evidence>
<dbReference type="PANTHER" id="PTHR37299">
    <property type="entry name" value="TRANSCRIPTIONAL REGULATOR-RELATED"/>
    <property type="match status" value="1"/>
</dbReference>
<dbReference type="RefSeq" id="WP_238726688.1">
    <property type="nucleotide sequence ID" value="NZ_JAHQCX010000005.1"/>
</dbReference>
<feature type="domain" description="Response regulatory" evidence="4">
    <location>
        <begin position="3"/>
        <end position="125"/>
    </location>
</feature>
<dbReference type="InterPro" id="IPR011006">
    <property type="entry name" value="CheY-like_superfamily"/>
</dbReference>
<dbReference type="EMBL" id="JAHQCX010000005">
    <property type="protein sequence ID" value="MBU9726217.1"/>
    <property type="molecule type" value="Genomic_DNA"/>
</dbReference>
<dbReference type="Proteomes" id="UP001314681">
    <property type="component" value="Unassembled WGS sequence"/>
</dbReference>
<reference evidence="6 7" key="1">
    <citation type="submission" date="2021-06" db="EMBL/GenBank/DDBJ databases">
        <title>Description of novel taxa of the family Lachnospiraceae.</title>
        <authorList>
            <person name="Chaplin A.V."/>
            <person name="Sokolova S.R."/>
            <person name="Pikina A.P."/>
            <person name="Korzhanova M."/>
            <person name="Belova V."/>
            <person name="Korostin D."/>
            <person name="Efimov B.A."/>
        </authorList>
    </citation>
    <scope>NUCLEOTIDE SEQUENCE [LARGE SCALE GENOMIC DNA]</scope>
    <source>
        <strain evidence="6 7">ASD4241</strain>
    </source>
</reference>
<evidence type="ECO:0000256" key="1">
    <source>
        <dbReference type="ARBA" id="ARBA00018672"/>
    </source>
</evidence>
<organism evidence="6 7">
    <name type="scientific">Diplocloster modestus</name>
    <dbReference type="NCBI Taxonomy" id="2850322"/>
    <lineage>
        <taxon>Bacteria</taxon>
        <taxon>Bacillati</taxon>
        <taxon>Bacillota</taxon>
        <taxon>Clostridia</taxon>
        <taxon>Lachnospirales</taxon>
        <taxon>Lachnospiraceae</taxon>
        <taxon>Diplocloster</taxon>
    </lineage>
</organism>
<feature type="domain" description="HTH LytTR-type" evidence="5">
    <location>
        <begin position="140"/>
        <end position="235"/>
    </location>
</feature>
<keyword evidence="7" id="KW-1185">Reference proteome</keyword>
<dbReference type="SMART" id="SM00448">
    <property type="entry name" value="REC"/>
    <property type="match status" value="1"/>
</dbReference>
<protein>
    <recommendedName>
        <fullName evidence="1">Stage 0 sporulation protein A homolog</fullName>
    </recommendedName>
</protein>
<dbReference type="Pfam" id="PF04397">
    <property type="entry name" value="LytTR"/>
    <property type="match status" value="1"/>
</dbReference>
<dbReference type="GO" id="GO:0003677">
    <property type="term" value="F:DNA binding"/>
    <property type="evidence" value="ECO:0007669"/>
    <property type="project" value="UniProtKB-KW"/>
</dbReference>
<dbReference type="InterPro" id="IPR046947">
    <property type="entry name" value="LytR-like"/>
</dbReference>
<accession>A0ABS6K6V4</accession>
<dbReference type="Gene3D" id="2.40.50.1020">
    <property type="entry name" value="LytTr DNA-binding domain"/>
    <property type="match status" value="1"/>
</dbReference>